<dbReference type="SMART" id="SM00809">
    <property type="entry name" value="Alpha_adaptinC2"/>
    <property type="match status" value="1"/>
</dbReference>
<feature type="domain" description="GAE" evidence="11">
    <location>
        <begin position="673"/>
        <end position="788"/>
    </location>
</feature>
<dbReference type="FunFam" id="1.25.10.10:FF:000030">
    <property type="entry name" value="AP-1 complex subunit gamma"/>
    <property type="match status" value="1"/>
</dbReference>
<dbReference type="PANTHER" id="PTHR22780">
    <property type="entry name" value="ADAPTIN, ALPHA/GAMMA/EPSILON"/>
    <property type="match status" value="1"/>
</dbReference>
<evidence type="ECO:0000256" key="10">
    <source>
        <dbReference type="PIRNR" id="PIRNR037094"/>
    </source>
</evidence>
<dbReference type="InterPro" id="IPR008153">
    <property type="entry name" value="GAE_dom"/>
</dbReference>
<dbReference type="CTD" id="164"/>
<evidence type="ECO:0000259" key="11">
    <source>
        <dbReference type="PROSITE" id="PS50180"/>
    </source>
</evidence>
<dbReference type="AlphaFoldDB" id="A0A9Y3VP54"/>
<protein>
    <recommendedName>
        <fullName evidence="10">AP-1 complex subunit gamma</fullName>
    </recommendedName>
</protein>
<comment type="subcellular location">
    <subcellularLocation>
        <location evidence="1">Cytoplasmic vesicle membrane</location>
    </subcellularLocation>
    <subcellularLocation>
        <location evidence="9">Endomembrane system</location>
        <topology evidence="9">Peripheral membrane protein</topology>
        <orientation evidence="9">Cytoplasmic side</orientation>
    </subcellularLocation>
    <subcellularLocation>
        <location evidence="2">Golgi apparatus</location>
    </subcellularLocation>
</comment>
<reference evidence="13" key="1">
    <citation type="submission" date="2025-08" db="UniProtKB">
        <authorList>
            <consortium name="RefSeq"/>
        </authorList>
    </citation>
    <scope>IDENTIFICATION</scope>
</reference>
<keyword evidence="5 10" id="KW-0653">Protein transport</keyword>
<dbReference type="PROSITE" id="PS50180">
    <property type="entry name" value="GAE"/>
    <property type="match status" value="1"/>
</dbReference>
<proteinExistence type="inferred from homology"/>
<evidence type="ECO:0000256" key="4">
    <source>
        <dbReference type="ARBA" id="ARBA00022448"/>
    </source>
</evidence>
<dbReference type="RefSeq" id="XP_005741670.1">
    <property type="nucleotide sequence ID" value="XM_005741613.2"/>
</dbReference>
<evidence type="ECO:0000256" key="6">
    <source>
        <dbReference type="ARBA" id="ARBA00023034"/>
    </source>
</evidence>
<dbReference type="GO" id="GO:0006886">
    <property type="term" value="P:intracellular protein transport"/>
    <property type="evidence" value="ECO:0007669"/>
    <property type="project" value="UniProtKB-UniRule"/>
</dbReference>
<gene>
    <name evidence="13" type="primary">ap1g1</name>
</gene>
<comment type="similarity">
    <text evidence="3 10">Belongs to the adaptor complexes large subunit family.</text>
</comment>
<dbReference type="SUPFAM" id="SSF49348">
    <property type="entry name" value="Clathrin adaptor appendage domain"/>
    <property type="match status" value="1"/>
</dbReference>
<dbReference type="GO" id="GO:0030121">
    <property type="term" value="C:AP-1 adaptor complex"/>
    <property type="evidence" value="ECO:0007669"/>
    <property type="project" value="InterPro"/>
</dbReference>
<dbReference type="InterPro" id="IPR016024">
    <property type="entry name" value="ARM-type_fold"/>
</dbReference>
<evidence type="ECO:0000313" key="13">
    <source>
        <dbReference type="RefSeq" id="XP_005741670.1"/>
    </source>
</evidence>
<evidence type="ECO:0000313" key="12">
    <source>
        <dbReference type="Proteomes" id="UP000695023"/>
    </source>
</evidence>
<dbReference type="Proteomes" id="UP000695023">
    <property type="component" value="Unplaced"/>
</dbReference>
<dbReference type="Gene3D" id="1.25.10.10">
    <property type="entry name" value="Leucine-rich Repeat Variant"/>
    <property type="match status" value="1"/>
</dbReference>
<evidence type="ECO:0000256" key="2">
    <source>
        <dbReference type="ARBA" id="ARBA00004555"/>
    </source>
</evidence>
<dbReference type="PIRSF" id="PIRSF037094">
    <property type="entry name" value="AP1_complex_gamma"/>
    <property type="match status" value="1"/>
</dbReference>
<dbReference type="InterPro" id="IPR013041">
    <property type="entry name" value="Clathrin_app_Ig-like_sf"/>
</dbReference>
<keyword evidence="4 10" id="KW-0813">Transport</keyword>
<evidence type="ECO:0000256" key="3">
    <source>
        <dbReference type="ARBA" id="ARBA00006613"/>
    </source>
</evidence>
<dbReference type="Pfam" id="PF02883">
    <property type="entry name" value="Alpha_adaptinC2"/>
    <property type="match status" value="1"/>
</dbReference>
<evidence type="ECO:0000256" key="8">
    <source>
        <dbReference type="ARBA" id="ARBA00023329"/>
    </source>
</evidence>
<keyword evidence="7 10" id="KW-0472">Membrane</keyword>
<sequence length="793" mass="88579">MALPRMPAPIRLRELIRTIRTARTQAEEREMIQKECAAIRSSFREEDNTYRCRNVAKLLYMHMLGYPAHFGQLECLKLIASQKFTDKRIGYLGAMLLLDERQDVHLLMTNCIKNDLNHSTQYVQGLALCTLGCMGSSEMCRDLAGEVEKLLKTSNSYLRKKAALCAVHVIRKVPELMEMFLPATKNLLSEKNHGVLHTSVVLLTEMCERSPDMLAHFRKNEKLVPQLVRILKNLIMSGYSPEHDVSGISDPFLQVRILRLLRILGKGDDDSSEAMNDILAQVATNTETSKNVGNAILYETVLTIMDIKSESGLRVLAINILGRFLLNNDKNIRYVALTSLLKTVQTDHNAVQRHRSTIVDCLKDLDVSIKRRAMELSFALVNGNNIRGMMKELLYFLDSCDPEFKADCASGVFLAAEKYAPSKRWHIDTIMRVLTTAGSYVRDDSVPNLIQLITNSVEMHAYTVQRLYKALLDDISQQPLVQVASWCIGEYGDLLVSGQCEEEEPIQVTEDEVLDVLEGLLVSNLSTPVTRGYALTAIMKLSTRFTSVNRIKKVVSIYGSSIDVELQQRAVEYNALFKKYDHMRPALLERMPIMEKTASNGPTEIVQTNGEAEPSVVEAKHPPPVTQPTNQANDLLDLLGGNDVVPVIQTTVPTKPASAGGELLDLLGDLSLSGIPPMTAYNKNGLKIDFTFERANPNPNIAVITIHASNSTEADMTDFVFQAAVPKTFQLQLLSPSSNVVPTLNQGTVTQVIRVLNPQKQQLRMRIKLTYTHKGSAVQDLAEVNNFPPQSWQ</sequence>
<dbReference type="Pfam" id="PF01602">
    <property type="entry name" value="Adaptin_N"/>
    <property type="match status" value="1"/>
</dbReference>
<dbReference type="InterPro" id="IPR011989">
    <property type="entry name" value="ARM-like"/>
</dbReference>
<name>A0A9Y3VP54_9CICH</name>
<dbReference type="GeneID" id="102195417"/>
<accession>A0A9Y3VP54</accession>
<keyword evidence="8 10" id="KW-0968">Cytoplasmic vesicle</keyword>
<dbReference type="Gene3D" id="2.60.40.1230">
    <property type="match status" value="1"/>
</dbReference>
<evidence type="ECO:0000256" key="1">
    <source>
        <dbReference type="ARBA" id="ARBA00004156"/>
    </source>
</evidence>
<dbReference type="SUPFAM" id="SSF48371">
    <property type="entry name" value="ARM repeat"/>
    <property type="match status" value="1"/>
</dbReference>
<dbReference type="GO" id="GO:0016192">
    <property type="term" value="P:vesicle-mediated transport"/>
    <property type="evidence" value="ECO:0007669"/>
    <property type="project" value="InterPro"/>
</dbReference>
<dbReference type="InterPro" id="IPR008152">
    <property type="entry name" value="Clathrin_a/b/g-adaptin_app_Ig"/>
</dbReference>
<dbReference type="InterPro" id="IPR002553">
    <property type="entry name" value="Clathrin/coatomer_adapt-like_N"/>
</dbReference>
<evidence type="ECO:0000256" key="7">
    <source>
        <dbReference type="ARBA" id="ARBA00023136"/>
    </source>
</evidence>
<dbReference type="InterPro" id="IPR050840">
    <property type="entry name" value="Adaptor_Complx_Large_Subunit"/>
</dbReference>
<dbReference type="InterPro" id="IPR017107">
    <property type="entry name" value="AP1_complex_gsu"/>
</dbReference>
<keyword evidence="12" id="KW-1185">Reference proteome</keyword>
<evidence type="ECO:0000256" key="5">
    <source>
        <dbReference type="ARBA" id="ARBA00022927"/>
    </source>
</evidence>
<keyword evidence="6 10" id="KW-0333">Golgi apparatus</keyword>
<organism evidence="12 13">
    <name type="scientific">Pundamilia nyererei</name>
    <dbReference type="NCBI Taxonomy" id="303518"/>
    <lineage>
        <taxon>Eukaryota</taxon>
        <taxon>Metazoa</taxon>
        <taxon>Chordata</taxon>
        <taxon>Craniata</taxon>
        <taxon>Vertebrata</taxon>
        <taxon>Euteleostomi</taxon>
        <taxon>Actinopterygii</taxon>
        <taxon>Neopterygii</taxon>
        <taxon>Teleostei</taxon>
        <taxon>Neoteleostei</taxon>
        <taxon>Acanthomorphata</taxon>
        <taxon>Ovalentaria</taxon>
        <taxon>Cichlomorphae</taxon>
        <taxon>Cichliformes</taxon>
        <taxon>Cichlidae</taxon>
        <taxon>African cichlids</taxon>
        <taxon>Pseudocrenilabrinae</taxon>
        <taxon>Haplochromini</taxon>
        <taxon>Pundamilia</taxon>
    </lineage>
</organism>
<evidence type="ECO:0000256" key="9">
    <source>
        <dbReference type="ARBA" id="ARBA00029433"/>
    </source>
</evidence>